<gene>
    <name evidence="1" type="ORF">VNO77_39427</name>
</gene>
<evidence type="ECO:0000313" key="2">
    <source>
        <dbReference type="Proteomes" id="UP001367508"/>
    </source>
</evidence>
<accession>A0AAN9KEC2</accession>
<keyword evidence="2" id="KW-1185">Reference proteome</keyword>
<protein>
    <submittedName>
        <fullName evidence="1">Uncharacterized protein</fullName>
    </submittedName>
</protein>
<dbReference type="Proteomes" id="UP001367508">
    <property type="component" value="Unassembled WGS sequence"/>
</dbReference>
<dbReference type="AlphaFoldDB" id="A0AAN9KEC2"/>
<reference evidence="1 2" key="1">
    <citation type="submission" date="2024-01" db="EMBL/GenBank/DDBJ databases">
        <title>The genomes of 5 underutilized Papilionoideae crops provide insights into root nodulation and disease resistanc.</title>
        <authorList>
            <person name="Jiang F."/>
        </authorList>
    </citation>
    <scope>NUCLEOTIDE SEQUENCE [LARGE SCALE GENOMIC DNA]</scope>
    <source>
        <strain evidence="1">LVBAO_FW01</strain>
        <tissue evidence="1">Leaves</tissue>
    </source>
</reference>
<dbReference type="EMBL" id="JAYMYQ010000009">
    <property type="protein sequence ID" value="KAK7314214.1"/>
    <property type="molecule type" value="Genomic_DNA"/>
</dbReference>
<sequence>MDSGGYSLPCPCISMASLFLAKRSFVRRYGGSECHTQLPVYACGEPLEILKIERESSLLIARRRLLFLTMNVSLSPHFCVFLDSLELAFSSPILCGATRFPSIKMPPL</sequence>
<evidence type="ECO:0000313" key="1">
    <source>
        <dbReference type="EMBL" id="KAK7314214.1"/>
    </source>
</evidence>
<organism evidence="1 2">
    <name type="scientific">Canavalia gladiata</name>
    <name type="common">Sword bean</name>
    <name type="synonym">Dolichos gladiatus</name>
    <dbReference type="NCBI Taxonomy" id="3824"/>
    <lineage>
        <taxon>Eukaryota</taxon>
        <taxon>Viridiplantae</taxon>
        <taxon>Streptophyta</taxon>
        <taxon>Embryophyta</taxon>
        <taxon>Tracheophyta</taxon>
        <taxon>Spermatophyta</taxon>
        <taxon>Magnoliopsida</taxon>
        <taxon>eudicotyledons</taxon>
        <taxon>Gunneridae</taxon>
        <taxon>Pentapetalae</taxon>
        <taxon>rosids</taxon>
        <taxon>fabids</taxon>
        <taxon>Fabales</taxon>
        <taxon>Fabaceae</taxon>
        <taxon>Papilionoideae</taxon>
        <taxon>50 kb inversion clade</taxon>
        <taxon>NPAAA clade</taxon>
        <taxon>indigoferoid/millettioid clade</taxon>
        <taxon>Phaseoleae</taxon>
        <taxon>Canavalia</taxon>
    </lineage>
</organism>
<proteinExistence type="predicted"/>
<comment type="caution">
    <text evidence="1">The sequence shown here is derived from an EMBL/GenBank/DDBJ whole genome shotgun (WGS) entry which is preliminary data.</text>
</comment>
<name>A0AAN9KEC2_CANGL</name>